<dbReference type="RefSeq" id="WP_183631781.1">
    <property type="nucleotide sequence ID" value="NZ_BAABLE010000011.1"/>
</dbReference>
<gene>
    <name evidence="7" type="ORF">GGR36_000647</name>
</gene>
<keyword evidence="1 4" id="KW-0349">Heme</keyword>
<dbReference type="SUPFAM" id="SSF51004">
    <property type="entry name" value="C-terminal (heme d1) domain of cytochrome cd1-nitrite reductase"/>
    <property type="match status" value="1"/>
</dbReference>
<evidence type="ECO:0000256" key="1">
    <source>
        <dbReference type="ARBA" id="ARBA00022617"/>
    </source>
</evidence>
<dbReference type="PANTHER" id="PTHR47197">
    <property type="entry name" value="PROTEIN NIRF"/>
    <property type="match status" value="1"/>
</dbReference>
<dbReference type="Pfam" id="PF13442">
    <property type="entry name" value="Cytochrome_CBB3"/>
    <property type="match status" value="1"/>
</dbReference>
<keyword evidence="2 4" id="KW-0479">Metal-binding</keyword>
<keyword evidence="7" id="KW-0238">DNA-binding</keyword>
<dbReference type="InterPro" id="IPR036909">
    <property type="entry name" value="Cyt_c-like_dom_sf"/>
</dbReference>
<dbReference type="InterPro" id="IPR003143">
    <property type="entry name" value="Cyt_cd1_C_sf"/>
</dbReference>
<dbReference type="CDD" id="cd20777">
    <property type="entry name" value="8prop_heme-binding_NirN"/>
    <property type="match status" value="1"/>
</dbReference>
<evidence type="ECO:0000313" key="7">
    <source>
        <dbReference type="EMBL" id="MBB4011339.1"/>
    </source>
</evidence>
<dbReference type="AlphaFoldDB" id="A0A840BIB8"/>
<dbReference type="GO" id="GO:0046872">
    <property type="term" value="F:metal ion binding"/>
    <property type="evidence" value="ECO:0007669"/>
    <property type="project" value="UniProtKB-KW"/>
</dbReference>
<dbReference type="PANTHER" id="PTHR47197:SF3">
    <property type="entry name" value="DIHYDRO-HEME D1 DEHYDROGENASE"/>
    <property type="match status" value="1"/>
</dbReference>
<dbReference type="Pfam" id="PF02239">
    <property type="entry name" value="Cytochrom_D1"/>
    <property type="match status" value="1"/>
</dbReference>
<evidence type="ECO:0000256" key="5">
    <source>
        <dbReference type="SAM" id="SignalP"/>
    </source>
</evidence>
<reference evidence="7 8" key="1">
    <citation type="submission" date="2020-08" db="EMBL/GenBank/DDBJ databases">
        <title>Genomic Encyclopedia of Type Strains, Phase IV (KMG-IV): sequencing the most valuable type-strain genomes for metagenomic binning, comparative biology and taxonomic classification.</title>
        <authorList>
            <person name="Goeker M."/>
        </authorList>
    </citation>
    <scope>NUCLEOTIDE SEQUENCE [LARGE SCALE GENOMIC DNA]</scope>
    <source>
        <strain evidence="7 8">DSM 106739</strain>
    </source>
</reference>
<dbReference type="GO" id="GO:0009055">
    <property type="term" value="F:electron transfer activity"/>
    <property type="evidence" value="ECO:0007669"/>
    <property type="project" value="InterPro"/>
</dbReference>
<evidence type="ECO:0000256" key="2">
    <source>
        <dbReference type="ARBA" id="ARBA00022723"/>
    </source>
</evidence>
<dbReference type="GO" id="GO:0003677">
    <property type="term" value="F:DNA binding"/>
    <property type="evidence" value="ECO:0007669"/>
    <property type="project" value="UniProtKB-KW"/>
</dbReference>
<dbReference type="InterPro" id="IPR009056">
    <property type="entry name" value="Cyt_c-like_dom"/>
</dbReference>
<dbReference type="InterPro" id="IPR051200">
    <property type="entry name" value="Host-pathogen_enzymatic-act"/>
</dbReference>
<evidence type="ECO:0000256" key="4">
    <source>
        <dbReference type="PROSITE-ProRule" id="PRU00433"/>
    </source>
</evidence>
<accession>A0A840BIB8</accession>
<protein>
    <submittedName>
        <fullName evidence="7">DNA-binding beta-propeller fold protein YncE</fullName>
    </submittedName>
</protein>
<dbReference type="Gene3D" id="1.10.760.10">
    <property type="entry name" value="Cytochrome c-like domain"/>
    <property type="match status" value="1"/>
</dbReference>
<proteinExistence type="predicted"/>
<evidence type="ECO:0000259" key="6">
    <source>
        <dbReference type="PROSITE" id="PS51007"/>
    </source>
</evidence>
<dbReference type="GO" id="GO:0020037">
    <property type="term" value="F:heme binding"/>
    <property type="evidence" value="ECO:0007669"/>
    <property type="project" value="InterPro"/>
</dbReference>
<keyword evidence="5" id="KW-0732">Signal</keyword>
<evidence type="ECO:0000313" key="8">
    <source>
        <dbReference type="Proteomes" id="UP000561045"/>
    </source>
</evidence>
<keyword evidence="3 4" id="KW-0408">Iron</keyword>
<name>A0A840BIB8_9RHOO</name>
<keyword evidence="8" id="KW-1185">Reference proteome</keyword>
<dbReference type="SUPFAM" id="SSF46626">
    <property type="entry name" value="Cytochrome c"/>
    <property type="match status" value="1"/>
</dbReference>
<organism evidence="7 8">
    <name type="scientific">Niveibacterium umoris</name>
    <dbReference type="NCBI Taxonomy" id="1193620"/>
    <lineage>
        <taxon>Bacteria</taxon>
        <taxon>Pseudomonadati</taxon>
        <taxon>Pseudomonadota</taxon>
        <taxon>Betaproteobacteria</taxon>
        <taxon>Rhodocyclales</taxon>
        <taxon>Rhodocyclaceae</taxon>
        <taxon>Niveibacterium</taxon>
    </lineage>
</organism>
<dbReference type="Gene3D" id="2.140.10.20">
    <property type="entry name" value="C-terminal (heme d1) domain of cytochrome cd1-nitrite reductase"/>
    <property type="match status" value="1"/>
</dbReference>
<feature type="domain" description="Cytochrome c" evidence="6">
    <location>
        <begin position="16"/>
        <end position="94"/>
    </location>
</feature>
<feature type="chain" id="PRO_5032636725" evidence="5">
    <location>
        <begin position="19"/>
        <end position="515"/>
    </location>
</feature>
<sequence length="515" mass="56245">MRRLILGALLGVSTLAHAAEPAALFQQHCASCHGADRLGIMGPALLPESLERLKKPEAIKTIRDGRAATQMQGFADRLPIADIEALAGWLYTPVEPTPRWSEADTATSRVVHFAPGSLPDTPQFKADPLNLFVVVEAGNSTVSILDGDRFERLDRFPSKFALHGGPKFTPDGRYVFFASRDGWVSKYDLYNLKTVAEIRVGLNTRNVAVSADGRFVAAANTLPRTIVLMDADLKPIKTIAVANLKGDQPSRVAAIYDAGPRKSFVAALRDIPELWEISYDPKAEPIHDGYVHDFKMGEAIAKPGYLNVRRIPLEESMEDFFFDPPYRNAIGAARSGGRAQVVNLDARVKVAELPVAGMPHVGSGITWAYEGTTVLATPNLRESVISVIDLKSWREIAQIPALGPGFFLRSHSSTPYAWADAMMSPKKDTMLLIDKATLKPASTITPAPGKTAAHVEFDRSGRHAVVSIWERETDGGALVIIDAKTLKEVKRLPADKPVGKYNVWNKTQKDEGTSH</sequence>
<dbReference type="PROSITE" id="PS51007">
    <property type="entry name" value="CYTC"/>
    <property type="match status" value="1"/>
</dbReference>
<evidence type="ECO:0000256" key="3">
    <source>
        <dbReference type="ARBA" id="ARBA00023004"/>
    </source>
</evidence>
<feature type="signal peptide" evidence="5">
    <location>
        <begin position="1"/>
        <end position="18"/>
    </location>
</feature>
<dbReference type="Proteomes" id="UP000561045">
    <property type="component" value="Unassembled WGS sequence"/>
</dbReference>
<dbReference type="InterPro" id="IPR011048">
    <property type="entry name" value="Haem_d1_sf"/>
</dbReference>
<dbReference type="EMBL" id="JACIET010000001">
    <property type="protein sequence ID" value="MBB4011339.1"/>
    <property type="molecule type" value="Genomic_DNA"/>
</dbReference>
<comment type="caution">
    <text evidence="7">The sequence shown here is derived from an EMBL/GenBank/DDBJ whole genome shotgun (WGS) entry which is preliminary data.</text>
</comment>